<keyword evidence="1" id="KW-1133">Transmembrane helix</keyword>
<sequence>MSTNISDSIKGSYRWTAPVLVIALPVGGAFMISLGENRPNSWILLISGAGILLIGGLIQFFDQRSKFRGATEPRFRVAVKDALQPIVEDISTMPYLSKLQRESLLSKLAASCTAALVLLLHGVPRVRAVVFKLNNSRRSMSCMSYYGRGQTPKGFDASTPRGDRALDLVAAGKNIFVPNLDKQKPSEWEGSGEDYKTFISAAITASGNSFGMITVDAPRAGDLVDTDMQVVRLLADLLGIAFAEADRP</sequence>
<keyword evidence="3" id="KW-1185">Reference proteome</keyword>
<evidence type="ECO:0000313" key="3">
    <source>
        <dbReference type="Proteomes" id="UP001163203"/>
    </source>
</evidence>
<evidence type="ECO:0000313" key="2">
    <source>
        <dbReference type="EMBL" id="WAL65911.1"/>
    </source>
</evidence>
<keyword evidence="1" id="KW-0812">Transmembrane</keyword>
<accession>A0ABY7B4T7</accession>
<feature type="transmembrane region" description="Helical" evidence="1">
    <location>
        <begin position="12"/>
        <end position="35"/>
    </location>
</feature>
<dbReference type="InterPro" id="IPR029016">
    <property type="entry name" value="GAF-like_dom_sf"/>
</dbReference>
<dbReference type="Proteomes" id="UP001163203">
    <property type="component" value="Chromosome"/>
</dbReference>
<name>A0ABY7B4T7_9PSEU</name>
<reference evidence="2" key="1">
    <citation type="submission" date="2022-11" db="EMBL/GenBank/DDBJ databases">
        <authorList>
            <person name="Mo P."/>
        </authorList>
    </citation>
    <scope>NUCLEOTIDE SEQUENCE</scope>
    <source>
        <strain evidence="2">HUAS 11-8</strain>
    </source>
</reference>
<proteinExistence type="predicted"/>
<organism evidence="2 3">
    <name type="scientific">Amycolatopsis cynarae</name>
    <dbReference type="NCBI Taxonomy" id="2995223"/>
    <lineage>
        <taxon>Bacteria</taxon>
        <taxon>Bacillati</taxon>
        <taxon>Actinomycetota</taxon>
        <taxon>Actinomycetes</taxon>
        <taxon>Pseudonocardiales</taxon>
        <taxon>Pseudonocardiaceae</taxon>
        <taxon>Amycolatopsis</taxon>
    </lineage>
</organism>
<gene>
    <name evidence="2" type="ORF">ORV05_34505</name>
</gene>
<feature type="transmembrane region" description="Helical" evidence="1">
    <location>
        <begin position="41"/>
        <end position="61"/>
    </location>
</feature>
<dbReference type="SUPFAM" id="SSF55781">
    <property type="entry name" value="GAF domain-like"/>
    <property type="match status" value="1"/>
</dbReference>
<dbReference type="EMBL" id="CP113836">
    <property type="protein sequence ID" value="WAL65911.1"/>
    <property type="molecule type" value="Genomic_DNA"/>
</dbReference>
<keyword evidence="1" id="KW-0472">Membrane</keyword>
<protein>
    <submittedName>
        <fullName evidence="2">GAF domain-containing protein</fullName>
    </submittedName>
</protein>
<dbReference type="Gene3D" id="3.30.450.40">
    <property type="match status" value="1"/>
</dbReference>
<dbReference type="RefSeq" id="WP_268756057.1">
    <property type="nucleotide sequence ID" value="NZ_CP113836.1"/>
</dbReference>
<evidence type="ECO:0000256" key="1">
    <source>
        <dbReference type="SAM" id="Phobius"/>
    </source>
</evidence>